<protein>
    <recommendedName>
        <fullName evidence="4">DUF2339 domain-containing protein</fullName>
    </recommendedName>
</protein>
<proteinExistence type="predicted"/>
<dbReference type="Proteomes" id="UP000093053">
    <property type="component" value="Chromosome"/>
</dbReference>
<sequence>MSWTVAALFLLLKGINVTALRISGLVLVAAAVAKLLLFDLAALDGFARVLAFLGAGLVLLFAGARYAKLVASQKAPEQPAPAPVVPPAY</sequence>
<dbReference type="KEGG" id="led:BBK82_14675"/>
<keyword evidence="3" id="KW-1185">Reference proteome</keyword>
<reference evidence="2 3" key="1">
    <citation type="submission" date="2016-07" db="EMBL/GenBank/DDBJ databases">
        <title>Complete genome sequence of the Lentzea guizhouensis DHS C013.</title>
        <authorList>
            <person name="Cao C."/>
        </authorList>
    </citation>
    <scope>NUCLEOTIDE SEQUENCE [LARGE SCALE GENOMIC DNA]</scope>
    <source>
        <strain evidence="2 3">DHS C013</strain>
    </source>
</reference>
<dbReference type="STRING" id="1586287.BBK82_14675"/>
<dbReference type="Pfam" id="PF10101">
    <property type="entry name" value="DUF2339"/>
    <property type="match status" value="1"/>
</dbReference>
<keyword evidence="1" id="KW-1133">Transmembrane helix</keyword>
<organism evidence="2 3">
    <name type="scientific">Lentzea guizhouensis</name>
    <dbReference type="NCBI Taxonomy" id="1586287"/>
    <lineage>
        <taxon>Bacteria</taxon>
        <taxon>Bacillati</taxon>
        <taxon>Actinomycetota</taxon>
        <taxon>Actinomycetes</taxon>
        <taxon>Pseudonocardiales</taxon>
        <taxon>Pseudonocardiaceae</taxon>
        <taxon>Lentzea</taxon>
    </lineage>
</organism>
<evidence type="ECO:0000313" key="3">
    <source>
        <dbReference type="Proteomes" id="UP000093053"/>
    </source>
</evidence>
<dbReference type="AlphaFoldDB" id="A0A1B2HHC1"/>
<keyword evidence="1" id="KW-0472">Membrane</keyword>
<keyword evidence="1" id="KW-0812">Transmembrane</keyword>
<accession>A0A1B2HHC1</accession>
<dbReference type="InterPro" id="IPR019286">
    <property type="entry name" value="DUF2339_TM"/>
</dbReference>
<feature type="transmembrane region" description="Helical" evidence="1">
    <location>
        <begin position="46"/>
        <end position="64"/>
    </location>
</feature>
<evidence type="ECO:0008006" key="4">
    <source>
        <dbReference type="Google" id="ProtNLM"/>
    </source>
</evidence>
<name>A0A1B2HHC1_9PSEU</name>
<evidence type="ECO:0000256" key="1">
    <source>
        <dbReference type="SAM" id="Phobius"/>
    </source>
</evidence>
<dbReference type="RefSeq" id="WP_065915518.1">
    <property type="nucleotide sequence ID" value="NZ_CP016793.1"/>
</dbReference>
<evidence type="ECO:0000313" key="2">
    <source>
        <dbReference type="EMBL" id="ANZ37123.1"/>
    </source>
</evidence>
<gene>
    <name evidence="2" type="ORF">BBK82_14675</name>
</gene>
<dbReference type="EMBL" id="CP016793">
    <property type="protein sequence ID" value="ANZ37123.1"/>
    <property type="molecule type" value="Genomic_DNA"/>
</dbReference>